<dbReference type="PANTHER" id="PTHR21364">
    <property type="entry name" value="GENERAL ODORANT-BINDING PROTEIN 19A"/>
    <property type="match status" value="1"/>
</dbReference>
<gene>
    <name evidence="1" type="primary">OBP6</name>
</gene>
<dbReference type="PANTHER" id="PTHR21364:SF2">
    <property type="entry name" value="GENERAL ODORANT-BINDING PROTEIN 19A"/>
    <property type="match status" value="1"/>
</dbReference>
<dbReference type="InterPro" id="IPR006170">
    <property type="entry name" value="PBP/GOBP"/>
</dbReference>
<dbReference type="SMART" id="SM00708">
    <property type="entry name" value="PhBP"/>
    <property type="match status" value="1"/>
</dbReference>
<protein>
    <submittedName>
        <fullName evidence="1">Odorant-binding protein</fullName>
    </submittedName>
</protein>
<evidence type="ECO:0000313" key="1">
    <source>
        <dbReference type="EMBL" id="AQY18970.1"/>
    </source>
</evidence>
<dbReference type="SUPFAM" id="SSF47565">
    <property type="entry name" value="Insect pheromone/odorant-binding proteins"/>
    <property type="match status" value="1"/>
</dbReference>
<organism evidence="1">
    <name type="scientific">Galeruca daurica</name>
    <dbReference type="NCBI Taxonomy" id="1651263"/>
    <lineage>
        <taxon>Eukaryota</taxon>
        <taxon>Metazoa</taxon>
        <taxon>Ecdysozoa</taxon>
        <taxon>Arthropoda</taxon>
        <taxon>Hexapoda</taxon>
        <taxon>Insecta</taxon>
        <taxon>Pterygota</taxon>
        <taxon>Neoptera</taxon>
        <taxon>Endopterygota</taxon>
        <taxon>Coleoptera</taxon>
        <taxon>Polyphaga</taxon>
        <taxon>Cucujiformia</taxon>
        <taxon>Chrysomeloidea</taxon>
        <taxon>Chrysomelidae</taxon>
        <taxon>Galerucinae</taxon>
        <taxon>Galerucites</taxon>
        <taxon>Galeruca</taxon>
    </lineage>
</organism>
<proteinExistence type="evidence at transcript level"/>
<dbReference type="InterPro" id="IPR036728">
    <property type="entry name" value="PBP_GOBP_sf"/>
</dbReference>
<name>A0A1U9W4Z8_9CUCU</name>
<sequence>MTEKQMNATKKLVRNSCTAKTKVAPDVVDAMHKGDFSNGQCYILCIMNTYKLIRADGSFDWEGGIATVNANAPPHIAATAAASIKNCKDSMKNTSDKCLGSAEIAMCIYNDDPPNYFFP</sequence>
<dbReference type="Gene3D" id="1.10.238.20">
    <property type="entry name" value="Pheromone/general odorant binding protein domain"/>
    <property type="match status" value="1"/>
</dbReference>
<dbReference type="GO" id="GO:0005549">
    <property type="term" value="F:odorant binding"/>
    <property type="evidence" value="ECO:0007669"/>
    <property type="project" value="InterPro"/>
</dbReference>
<dbReference type="Pfam" id="PF01395">
    <property type="entry name" value="PBP_GOBP"/>
    <property type="match status" value="1"/>
</dbReference>
<accession>A0A1U9W4Z8</accession>
<dbReference type="EMBL" id="KX900458">
    <property type="protein sequence ID" value="AQY18970.1"/>
    <property type="molecule type" value="mRNA"/>
</dbReference>
<dbReference type="CDD" id="cd23992">
    <property type="entry name" value="PBP_GOBP"/>
    <property type="match status" value="1"/>
</dbReference>
<reference evidence="1" key="1">
    <citation type="submission" date="2016-09" db="EMBL/GenBank/DDBJ databases">
        <title>Identification and Expression Profile Analysis of Odorant-binding Proteins Genes in Galeruca daurica.</title>
        <authorList>
            <person name="Li L."/>
            <person name="Pang B."/>
        </authorList>
    </citation>
    <scope>NUCLEOTIDE SEQUENCE</scope>
</reference>
<dbReference type="AlphaFoldDB" id="A0A1U9W4Z8"/>